<comment type="caution">
    <text evidence="2">The sequence shown here is derived from an EMBL/GenBank/DDBJ whole genome shotgun (WGS) entry which is preliminary data.</text>
</comment>
<keyword evidence="3" id="KW-1185">Reference proteome</keyword>
<feature type="compositionally biased region" description="Polar residues" evidence="1">
    <location>
        <begin position="13"/>
        <end position="43"/>
    </location>
</feature>
<evidence type="ECO:0000256" key="1">
    <source>
        <dbReference type="SAM" id="MobiDB-lite"/>
    </source>
</evidence>
<gene>
    <name evidence="2" type="ORF">CRG98_041134</name>
</gene>
<feature type="region of interest" description="Disordered" evidence="1">
    <location>
        <begin position="1"/>
        <end position="43"/>
    </location>
</feature>
<accession>A0A2I0I365</accession>
<organism evidence="2 3">
    <name type="scientific">Punica granatum</name>
    <name type="common">Pomegranate</name>
    <dbReference type="NCBI Taxonomy" id="22663"/>
    <lineage>
        <taxon>Eukaryota</taxon>
        <taxon>Viridiplantae</taxon>
        <taxon>Streptophyta</taxon>
        <taxon>Embryophyta</taxon>
        <taxon>Tracheophyta</taxon>
        <taxon>Spermatophyta</taxon>
        <taxon>Magnoliopsida</taxon>
        <taxon>eudicotyledons</taxon>
        <taxon>Gunneridae</taxon>
        <taxon>Pentapetalae</taxon>
        <taxon>rosids</taxon>
        <taxon>malvids</taxon>
        <taxon>Myrtales</taxon>
        <taxon>Lythraceae</taxon>
        <taxon>Punica</taxon>
    </lineage>
</organism>
<dbReference type="EMBL" id="PGOL01004102">
    <property type="protein sequence ID" value="PKI38435.1"/>
    <property type="molecule type" value="Genomic_DNA"/>
</dbReference>
<proteinExistence type="predicted"/>
<dbReference type="AlphaFoldDB" id="A0A2I0I365"/>
<sequence>MDTNCNYPVLLPSASSNDSNFASHNLSSASTTTPCNESNASDASNDVAWGRGWAEGVPPPPIRPLSLSSIMEIVKPLHGATVEAEEWQGDSEVGSSTEANVIQIRSGANPAVHYPRE</sequence>
<reference evidence="2 3" key="1">
    <citation type="submission" date="2017-11" db="EMBL/GenBank/DDBJ databases">
        <title>De-novo sequencing of pomegranate (Punica granatum L.) genome.</title>
        <authorList>
            <person name="Akparov Z."/>
            <person name="Amiraslanov A."/>
            <person name="Hajiyeva S."/>
            <person name="Abbasov M."/>
            <person name="Kaur K."/>
            <person name="Hamwieh A."/>
            <person name="Solovyev V."/>
            <person name="Salamov A."/>
            <person name="Braich B."/>
            <person name="Kosarev P."/>
            <person name="Mahmoud A."/>
            <person name="Hajiyev E."/>
            <person name="Babayeva S."/>
            <person name="Izzatullayeva V."/>
            <person name="Mammadov A."/>
            <person name="Mammadov A."/>
            <person name="Sharifova S."/>
            <person name="Ojaghi J."/>
            <person name="Eynullazada K."/>
            <person name="Bayramov B."/>
            <person name="Abdulazimova A."/>
            <person name="Shahmuradov I."/>
        </authorList>
    </citation>
    <scope>NUCLEOTIDE SEQUENCE [LARGE SCALE GENOMIC DNA]</scope>
    <source>
        <strain evidence="3">cv. AG2017</strain>
        <tissue evidence="2">Leaf</tissue>
    </source>
</reference>
<protein>
    <submittedName>
        <fullName evidence="2">Uncharacterized protein</fullName>
    </submittedName>
</protein>
<evidence type="ECO:0000313" key="2">
    <source>
        <dbReference type="EMBL" id="PKI38435.1"/>
    </source>
</evidence>
<name>A0A2I0I365_PUNGR</name>
<evidence type="ECO:0000313" key="3">
    <source>
        <dbReference type="Proteomes" id="UP000233551"/>
    </source>
</evidence>
<dbReference type="Proteomes" id="UP000233551">
    <property type="component" value="Unassembled WGS sequence"/>
</dbReference>